<dbReference type="PROSITE" id="PS50011">
    <property type="entry name" value="PROTEIN_KINASE_DOM"/>
    <property type="match status" value="1"/>
</dbReference>
<dbReference type="AlphaFoldDB" id="A0A9P4N7K7"/>
<dbReference type="GO" id="GO:0005524">
    <property type="term" value="F:ATP binding"/>
    <property type="evidence" value="ECO:0007669"/>
    <property type="project" value="InterPro"/>
</dbReference>
<feature type="region of interest" description="Disordered" evidence="1">
    <location>
        <begin position="54"/>
        <end position="75"/>
    </location>
</feature>
<dbReference type="Proteomes" id="UP000800093">
    <property type="component" value="Unassembled WGS sequence"/>
</dbReference>
<dbReference type="InterPro" id="IPR011009">
    <property type="entry name" value="Kinase-like_dom_sf"/>
</dbReference>
<evidence type="ECO:0000256" key="1">
    <source>
        <dbReference type="SAM" id="MobiDB-lite"/>
    </source>
</evidence>
<organism evidence="3 4">
    <name type="scientific">Lojkania enalia</name>
    <dbReference type="NCBI Taxonomy" id="147567"/>
    <lineage>
        <taxon>Eukaryota</taxon>
        <taxon>Fungi</taxon>
        <taxon>Dikarya</taxon>
        <taxon>Ascomycota</taxon>
        <taxon>Pezizomycotina</taxon>
        <taxon>Dothideomycetes</taxon>
        <taxon>Pleosporomycetidae</taxon>
        <taxon>Pleosporales</taxon>
        <taxon>Pleosporales incertae sedis</taxon>
        <taxon>Lojkania</taxon>
    </lineage>
</organism>
<dbReference type="PANTHER" id="PTHR44305">
    <property type="entry name" value="SI:DKEY-192D15.2-RELATED"/>
    <property type="match status" value="1"/>
</dbReference>
<dbReference type="GO" id="GO:0004672">
    <property type="term" value="F:protein kinase activity"/>
    <property type="evidence" value="ECO:0007669"/>
    <property type="project" value="InterPro"/>
</dbReference>
<sequence length="714" mass="80581">MPSSGYSWTEPLPRPYNTLGTNIRSAKTAPAAPLLVRDASPDSLISMFNEDENNMEWASSPNPDNDHLVLDDPESDISSASGCSASVSLVSSPSFEPALDSAVVPSLLSESHENTTYASRMHMSQFQREKDQFRWDLFVQRIKEGLPEKFTHQNKFFQLINFGGSGNLYATAFTVHRYYDTLAIKVLRSKKIAPIIDLPNEFQIMRDLKHNHIVAFVGTFSRNGQFGVLMYPLAICNLAEFLKDASEKKYSDSRQRFDQWKSILTTAFGCLSSALIYLHMTRRIKHKDIKPENILVDRYGSVLLSDFGISKQYEDETITEGTTPFTDKYAPPEVVHQHKRDLSSDIFSLGCVFLEMATVVLGESLEDLTSSLFDPNRRQSYREARPRIIDWVDRLKRIVRREAATSYSETFRSYTNSNLVRVQNLGVPHLDAVLSMMSISPRNRPPISKVHELFKGFASHCLECQDAHLVRSCNHQSESKIQVLPATLEEARAVDQNRSSLQALERQAFTLSNRAVKDNGQGYQNKPETSKSDSPMDIDETESACPSEAESLHSDSDSADDFRPRLHVGSERHAVLLQARIQPWLEQNKELILSSLHQNDNLDHCVRQCPANSSSGRSNGSSGSRRQGSPIKGPPDKRRSIENRRVLPLRNGDDNGGSDGEDDPDRGRDKSSNVDFNGSPRSRMFACPFYQRERSRHTNRSCQGPGWTNFHRVK</sequence>
<dbReference type="Gene3D" id="1.10.510.10">
    <property type="entry name" value="Transferase(Phosphotransferase) domain 1"/>
    <property type="match status" value="1"/>
</dbReference>
<dbReference type="PANTHER" id="PTHR44305:SF24">
    <property type="entry name" value="TYROSINE-PROTEIN KINASE C03B1.5-RELATED"/>
    <property type="match status" value="1"/>
</dbReference>
<keyword evidence="4" id="KW-1185">Reference proteome</keyword>
<feature type="compositionally biased region" description="Low complexity" evidence="1">
    <location>
        <begin position="612"/>
        <end position="629"/>
    </location>
</feature>
<dbReference type="SUPFAM" id="SSF56112">
    <property type="entry name" value="Protein kinase-like (PK-like)"/>
    <property type="match status" value="1"/>
</dbReference>
<dbReference type="OrthoDB" id="4062651at2759"/>
<feature type="region of interest" description="Disordered" evidence="1">
    <location>
        <begin position="607"/>
        <end position="714"/>
    </location>
</feature>
<reference evidence="4" key="1">
    <citation type="journal article" date="2020" name="Stud. Mycol.">
        <title>101 Dothideomycetes genomes: A test case for predicting lifestyles and emergence of pathogens.</title>
        <authorList>
            <person name="Haridas S."/>
            <person name="Albert R."/>
            <person name="Binder M."/>
            <person name="Bloem J."/>
            <person name="LaButti K."/>
            <person name="Salamov A."/>
            <person name="Andreopoulos B."/>
            <person name="Baker S."/>
            <person name="Barry K."/>
            <person name="Bills G."/>
            <person name="Bluhm B."/>
            <person name="Cannon C."/>
            <person name="Castanera R."/>
            <person name="Culley D."/>
            <person name="Daum C."/>
            <person name="Ezra D."/>
            <person name="Gonzalez J."/>
            <person name="Henrissat B."/>
            <person name="Kuo A."/>
            <person name="Liang C."/>
            <person name="Lipzen A."/>
            <person name="Lutzoni F."/>
            <person name="Magnuson J."/>
            <person name="Mondo S."/>
            <person name="Nolan M."/>
            <person name="Ohm R."/>
            <person name="Pangilinan J."/>
            <person name="Park H.-J."/>
            <person name="Ramirez L."/>
            <person name="Alfaro M."/>
            <person name="Sun H."/>
            <person name="Tritt A."/>
            <person name="Yoshinaga Y."/>
            <person name="Zwiers L.-H."/>
            <person name="Turgeon B."/>
            <person name="Goodwin S."/>
            <person name="Spatafora J."/>
            <person name="Crous P."/>
            <person name="Grigoriev I."/>
        </authorList>
    </citation>
    <scope>NUCLEOTIDE SEQUENCE [LARGE SCALE GENOMIC DNA]</scope>
    <source>
        <strain evidence="4">CBS 304.66</strain>
    </source>
</reference>
<feature type="region of interest" description="Disordered" evidence="1">
    <location>
        <begin position="514"/>
        <end position="563"/>
    </location>
</feature>
<dbReference type="SMART" id="SM00220">
    <property type="entry name" value="S_TKc"/>
    <property type="match status" value="1"/>
</dbReference>
<evidence type="ECO:0000313" key="3">
    <source>
        <dbReference type="EMBL" id="KAF2262316.1"/>
    </source>
</evidence>
<feature type="compositionally biased region" description="Basic and acidic residues" evidence="1">
    <location>
        <begin position="634"/>
        <end position="645"/>
    </location>
</feature>
<dbReference type="PROSITE" id="PS00108">
    <property type="entry name" value="PROTEIN_KINASE_ST"/>
    <property type="match status" value="1"/>
</dbReference>
<comment type="caution">
    <text evidence="3">The sequence shown here is derived from an EMBL/GenBank/DDBJ whole genome shotgun (WGS) entry which is preliminary data.</text>
</comment>
<dbReference type="EMBL" id="ML986641">
    <property type="protein sequence ID" value="KAF2262316.1"/>
    <property type="molecule type" value="Genomic_DNA"/>
</dbReference>
<evidence type="ECO:0000259" key="2">
    <source>
        <dbReference type="PROSITE" id="PS50011"/>
    </source>
</evidence>
<evidence type="ECO:0000313" key="4">
    <source>
        <dbReference type="Proteomes" id="UP000800093"/>
    </source>
</evidence>
<feature type="domain" description="Protein kinase" evidence="2">
    <location>
        <begin position="157"/>
        <end position="454"/>
    </location>
</feature>
<dbReference type="InterPro" id="IPR008271">
    <property type="entry name" value="Ser/Thr_kinase_AS"/>
</dbReference>
<protein>
    <submittedName>
        <fullName evidence="3">Kinase-like protein</fullName>
    </submittedName>
</protein>
<dbReference type="InterPro" id="IPR053083">
    <property type="entry name" value="TF_kinase-domain_protein"/>
</dbReference>
<gene>
    <name evidence="3" type="ORF">CC78DRAFT_318841</name>
</gene>
<dbReference type="CDD" id="cd00180">
    <property type="entry name" value="PKc"/>
    <property type="match status" value="1"/>
</dbReference>
<dbReference type="Pfam" id="PF00069">
    <property type="entry name" value="Pkinase"/>
    <property type="match status" value="1"/>
</dbReference>
<proteinExistence type="predicted"/>
<dbReference type="Gene3D" id="3.30.200.20">
    <property type="entry name" value="Phosphorylase Kinase, domain 1"/>
    <property type="match status" value="1"/>
</dbReference>
<dbReference type="InterPro" id="IPR000719">
    <property type="entry name" value="Prot_kinase_dom"/>
</dbReference>
<feature type="compositionally biased region" description="Basic and acidic residues" evidence="1">
    <location>
        <begin position="550"/>
        <end position="563"/>
    </location>
</feature>
<accession>A0A9P4N7K7</accession>
<name>A0A9P4N7K7_9PLEO</name>